<dbReference type="EMBL" id="CAJZBQ010000012">
    <property type="protein sequence ID" value="CAG9314635.1"/>
    <property type="molecule type" value="Genomic_DNA"/>
</dbReference>
<accession>A0AAU9ISA6</accession>
<name>A0AAU9ISA6_9CILI</name>
<proteinExistence type="predicted"/>
<keyword evidence="2" id="KW-1185">Reference proteome</keyword>
<gene>
    <name evidence="1" type="ORF">BSTOLATCC_MIC11636</name>
</gene>
<evidence type="ECO:0000313" key="2">
    <source>
        <dbReference type="Proteomes" id="UP001162131"/>
    </source>
</evidence>
<sequence length="74" mass="8695">MQVLDYENNNYHHLLERCTKHMTSVGKSFMNISSCTRNIVLAPKFTISMWLNPSKSYCDLFSKQSISQTSDWTW</sequence>
<reference evidence="1" key="1">
    <citation type="submission" date="2021-09" db="EMBL/GenBank/DDBJ databases">
        <authorList>
            <consortium name="AG Swart"/>
            <person name="Singh M."/>
            <person name="Singh A."/>
            <person name="Seah K."/>
            <person name="Emmerich C."/>
        </authorList>
    </citation>
    <scope>NUCLEOTIDE SEQUENCE</scope>
    <source>
        <strain evidence="1">ATCC30299</strain>
    </source>
</reference>
<comment type="caution">
    <text evidence="1">The sequence shown here is derived from an EMBL/GenBank/DDBJ whole genome shotgun (WGS) entry which is preliminary data.</text>
</comment>
<evidence type="ECO:0000313" key="1">
    <source>
        <dbReference type="EMBL" id="CAG9314635.1"/>
    </source>
</evidence>
<dbReference type="Proteomes" id="UP001162131">
    <property type="component" value="Unassembled WGS sequence"/>
</dbReference>
<organism evidence="1 2">
    <name type="scientific">Blepharisma stoltei</name>
    <dbReference type="NCBI Taxonomy" id="1481888"/>
    <lineage>
        <taxon>Eukaryota</taxon>
        <taxon>Sar</taxon>
        <taxon>Alveolata</taxon>
        <taxon>Ciliophora</taxon>
        <taxon>Postciliodesmatophora</taxon>
        <taxon>Heterotrichea</taxon>
        <taxon>Heterotrichida</taxon>
        <taxon>Blepharismidae</taxon>
        <taxon>Blepharisma</taxon>
    </lineage>
</organism>
<dbReference type="AlphaFoldDB" id="A0AAU9ISA6"/>
<protein>
    <submittedName>
        <fullName evidence="1">Uncharacterized protein</fullName>
    </submittedName>
</protein>